<keyword evidence="2" id="KW-1185">Reference proteome</keyword>
<proteinExistence type="predicted"/>
<reference evidence="1" key="1">
    <citation type="journal article" date="2020" name="Fungal Divers.">
        <title>Resolving the Mortierellaceae phylogeny through synthesis of multi-gene phylogenetics and phylogenomics.</title>
        <authorList>
            <person name="Vandepol N."/>
            <person name="Liber J."/>
            <person name="Desiro A."/>
            <person name="Na H."/>
            <person name="Kennedy M."/>
            <person name="Barry K."/>
            <person name="Grigoriev I.V."/>
            <person name="Miller A.N."/>
            <person name="O'Donnell K."/>
            <person name="Stajich J.E."/>
            <person name="Bonito G."/>
        </authorList>
    </citation>
    <scope>NUCLEOTIDE SEQUENCE</scope>
    <source>
        <strain evidence="1">NRRL 28262</strain>
    </source>
</reference>
<name>A0AAD4H748_9FUNG</name>
<dbReference type="AlphaFoldDB" id="A0AAD4H748"/>
<organism evidence="1 2">
    <name type="scientific">Linnemannia exigua</name>
    <dbReference type="NCBI Taxonomy" id="604196"/>
    <lineage>
        <taxon>Eukaryota</taxon>
        <taxon>Fungi</taxon>
        <taxon>Fungi incertae sedis</taxon>
        <taxon>Mucoromycota</taxon>
        <taxon>Mortierellomycotina</taxon>
        <taxon>Mortierellomycetes</taxon>
        <taxon>Mortierellales</taxon>
        <taxon>Mortierellaceae</taxon>
        <taxon>Linnemannia</taxon>
    </lineage>
</organism>
<accession>A0AAD4H748</accession>
<comment type="caution">
    <text evidence="1">The sequence shown here is derived from an EMBL/GenBank/DDBJ whole genome shotgun (WGS) entry which is preliminary data.</text>
</comment>
<protein>
    <submittedName>
        <fullName evidence="1">Uncharacterized protein</fullName>
    </submittedName>
</protein>
<dbReference type="Proteomes" id="UP001194580">
    <property type="component" value="Unassembled WGS sequence"/>
</dbReference>
<gene>
    <name evidence="1" type="ORF">BGZ95_009405</name>
</gene>
<evidence type="ECO:0000313" key="1">
    <source>
        <dbReference type="EMBL" id="KAG0274855.1"/>
    </source>
</evidence>
<evidence type="ECO:0000313" key="2">
    <source>
        <dbReference type="Proteomes" id="UP001194580"/>
    </source>
</evidence>
<sequence>MAQCDPFLHKPKGFDTKALGPFPSSGSLFEGINGYINAGYHSQPILASAAAASAALAGDGSVKRFLLPEACEGTHKFVEGMGHYSAKCALYHPGDASCSTSVKQLLGRNAVFSFKMYAVLAVFTFVARGGNVFQKGVMDYIYKTTIATLRSTVTTWGLVATAFPLFCGMDRVLPDWFLPTKRHYLNGFLGGLWVLLETPARQSALTFVGDALVKATAVRGVVVVGGVVLPDLVAQEPYEALGIVDLIHQDLLVVESFLKHI</sequence>
<dbReference type="EMBL" id="JAAAIL010000554">
    <property type="protein sequence ID" value="KAG0274855.1"/>
    <property type="molecule type" value="Genomic_DNA"/>
</dbReference>